<proteinExistence type="predicted"/>
<dbReference type="InterPro" id="IPR013519">
    <property type="entry name" value="Int_alpha_beta-p"/>
</dbReference>
<keyword evidence="7" id="KW-0325">Glycoprotein</keyword>
<keyword evidence="10" id="KW-1185">Reference proteome</keyword>
<gene>
    <name evidence="9" type="ORF">EOE48_10055</name>
</gene>
<dbReference type="InterPro" id="IPR044016">
    <property type="entry name" value="Big_13"/>
</dbReference>
<evidence type="ECO:0000256" key="3">
    <source>
        <dbReference type="ARBA" id="ARBA00022729"/>
    </source>
</evidence>
<dbReference type="Pfam" id="PF19077">
    <property type="entry name" value="Big_13"/>
    <property type="match status" value="1"/>
</dbReference>
<comment type="subcellular location">
    <subcellularLocation>
        <location evidence="1">Membrane</location>
    </subcellularLocation>
</comment>
<evidence type="ECO:0000256" key="7">
    <source>
        <dbReference type="ARBA" id="ARBA00023180"/>
    </source>
</evidence>
<dbReference type="SUPFAM" id="SSF51120">
    <property type="entry name" value="beta-Roll"/>
    <property type="match status" value="2"/>
</dbReference>
<evidence type="ECO:0000256" key="4">
    <source>
        <dbReference type="ARBA" id="ARBA00022737"/>
    </source>
</evidence>
<evidence type="ECO:0000256" key="6">
    <source>
        <dbReference type="ARBA" id="ARBA00023136"/>
    </source>
</evidence>
<evidence type="ECO:0000313" key="10">
    <source>
        <dbReference type="Proteomes" id="UP000286997"/>
    </source>
</evidence>
<dbReference type="InterPro" id="IPR013783">
    <property type="entry name" value="Ig-like_fold"/>
</dbReference>
<dbReference type="InterPro" id="IPR001343">
    <property type="entry name" value="Hemolysn_Ca-bd"/>
</dbReference>
<dbReference type="Pfam" id="PF01839">
    <property type="entry name" value="FG-GAP"/>
    <property type="match status" value="3"/>
</dbReference>
<accession>A0A3S2WBW8</accession>
<dbReference type="PRINTS" id="PR00313">
    <property type="entry name" value="CABNDNGRPT"/>
</dbReference>
<dbReference type="SMART" id="SM00191">
    <property type="entry name" value="Int_alpha"/>
    <property type="match status" value="18"/>
</dbReference>
<dbReference type="EMBL" id="SACP01000008">
    <property type="protein sequence ID" value="RVU18718.1"/>
    <property type="molecule type" value="Genomic_DNA"/>
</dbReference>
<keyword evidence="4" id="KW-0677">Repeat</keyword>
<sequence length="2346" mass="230823">MTIRFFEAGPVTTGYSPYSVTMADVNGDGRQDLLVANYNSGTVSVRLGRGDGTFTSATDVPTGSNPRSVTAADVNGDGRQDILVANNSSGTVSVRLGRGDGTFTSATDVLTGSNPRSVTTADVNGDGRQDLLVANYLSNTVSVRLGVGDGTFTSATDVPTGGGPISVTTADVNGDGRQDLLVANNASGTVSVRLGRGDGTFTSATDVPTGGGPISVTTADVNGDGRQDILVANYLSGTVSVRLGRGDGTFTFTSATDVATGSRPYSVTTADVNGDGRQDILVANAGSDTVSVRLGRGDGTFTITSADDVPTGGGPISVTTADVNGDGRQDLLVANEGSGTVSVLLGTNVTAATAIGASPGAGTVLGLGGQVVLTLSTETPVVVDTRGGTPFLTLSNGGQAVYSGTDGSGRPRFTYTAAAGQTTSGLTVTGLTLDGGTVRDPGETSFVSATDIGTGSLPRSVTTADVNGDGRQDILVANQGDGTVSVRLGVGDGTFTTATDVATGSLPISVMTADVNGDGRLDLLVANRFDDTVSVRLGRGDGTFTSATDVATGSRPISVTTADVNGDGRQDLLVANAGSGTVSVRLGVGDGTFTTATDVPTGSSPFSVTTADLNGDGRQDILVANNSSGTVSVRLGVGDGTFTTATDVPTGDKPSSVTTADVNGDGRQDLLVANEASGTVSVRLGVGDGTFTSATDVPTGDKPYSVTTADVNGDGWQDILVANFDSGTVSVRLGVGDGTFTTADDVPTGSNPASVTTADVNGDGQQDILVANFGSGTVSVHLNTSRPTASLDLASIASASGAVTGLAVDTTAPTVTGLTSTTPDGAYHAGDVIDIAVGFSEAVTVTGTPRLTLETGAVDRAVDYVSGSGTASLVFRYTVQPGDTAADLDALTLALAGGTIRDAAGNAAALALPAAGAAGSLAAAKALVVDTTTPTVTRLTSSTRDGTYRAGSVIAVQVGFSEAVTVTGTPRLTLETGTTDREATYARGSGTDTLTFLYTVQPGDSAADLDALTLGLAGGTIRDAASNDAALALPAAGSPGSLAAAKALVIDTAPPPTFTTAATAIGASAGAGTVLGPGGQVVLTLSTATPVVVDTRGGTPFLTLSNGGQAVYSGTDGGGRPRFTYTAAAGQDTSGLTVIGLTLDGGTVRDPGGTSFVSATDVITGAYPISVTTSDVNGDGRQDLLVANESSNTVSVRLGRGDGTFTSASDVITGSLPRSVTTADVNGDGRQDILVANYNSGTVSVRLGVGDGTFTSATDVATGIYPRSVTAADVNGDGRQDLLVANSNSDTVSVRLGVGDGTFTSTTDVATGNSPYSVTTADVNGDGRQDILVASPGSRTVSVRLGVGDGTFTSTTDVATGNSPYSVTTADVNGDGRQDILVANADSGTVSVRLGVGDGTFTNATDVATGNSPYSVTTADVNGDGQQDILVANRDSGTVSVRLGRGDGTFTSADDVPAGSGPISVTTADVNGDGRQDILVANYFSNTTVSVRLNTSRPTATFDLASIASASGAVTGLAVDATAPTVTGLTATTPDGAYGAGGVIDIAVGFSEAVTVTGTPRLTLETGATDRAVDYVSGSGTASLVFRYTVQPGDTAADLDALTLALNGGTIRDAAGNDAALALPAAGSPGSLAAAKALVIDTAAPAAPGLALAADTGASAVDRLTNDARLAVAAEPGASLRYRLDGAPETAAYDPAALADGTHTVTVTQTDAAGNVSAAASLAFTLDRTAPAVVAITPDTAGPTNAGTLTQTVTLSEAVTGLDAADFALVLTGSAAARIAGVSGSGATYTVTLADVTGDGTLRLDLAADGTGIQDLAGNAVAGGFAGGATILDHGVPGLTIGPVAGDGWISAAEHGTALVVAGTTTAEDGRTVTLGLAGRSYVATVTGGAWSVTVPGADVAALPDTAGTPLVLTADVSDRAGNPAVRATRSLAVDTTADAGGDAALTLDASADTVVNAAEARAVAFTLAGLDPDATAVATFSDGTTSRSLTLAGNGPGRLDLSGLDGTVTGTLTITDRLGNTVTRAGGTLVLDTVAPAAPGLALTHDTGPDAGDRVTADPRLTVTPAEAGGTLRTTVDGAAVAAYDPAALGPGAHRVEVVQVDAAGNASAPAGLAFTLVGYFETITGEGPGDLTLTGSDFADLIRGNAGDDTVRGGRGADYLHGLAGNDSVDGGLGNDTVFGDLGDDRVDGGAGDDQVRGWFGRDTLTGGDGNDGVFGEEDDDLLTGGSGDDYLSGGAGDDALSGEDGDDLLFGNAGNDELVGGAGRDRFAFGRGDGQDVIRDFVAGGAEADVIAFNNGAFADFAGVQAALRQAGADAVFAYGDGDTVTIRNLQASSLTAANFTFA</sequence>
<name>A0A3S2WBW8_9HYPH</name>
<keyword evidence="3" id="KW-0732">Signal</keyword>
<dbReference type="GO" id="GO:0005576">
    <property type="term" value="C:extracellular region"/>
    <property type="evidence" value="ECO:0007669"/>
    <property type="project" value="InterPro"/>
</dbReference>
<dbReference type="Pfam" id="PF13517">
    <property type="entry name" value="FG-GAP_3"/>
    <property type="match status" value="9"/>
</dbReference>
<dbReference type="RefSeq" id="WP_127728662.1">
    <property type="nucleotide sequence ID" value="NZ_SACP01000008.1"/>
</dbReference>
<evidence type="ECO:0000259" key="8">
    <source>
        <dbReference type="Pfam" id="PF19077"/>
    </source>
</evidence>
<evidence type="ECO:0000256" key="2">
    <source>
        <dbReference type="ARBA" id="ARBA00022656"/>
    </source>
</evidence>
<dbReference type="NCBIfam" id="NF033510">
    <property type="entry name" value="Ca_tandemer"/>
    <property type="match status" value="1"/>
</dbReference>
<dbReference type="InterPro" id="IPR028994">
    <property type="entry name" value="Integrin_alpha_N"/>
</dbReference>
<keyword evidence="2" id="KW-0800">Toxin</keyword>
<dbReference type="Pfam" id="PF00353">
    <property type="entry name" value="HemolysinCabind"/>
    <property type="match status" value="3"/>
</dbReference>
<dbReference type="GO" id="GO:0090729">
    <property type="term" value="F:toxin activity"/>
    <property type="evidence" value="ECO:0007669"/>
    <property type="project" value="UniProtKB-KW"/>
</dbReference>
<evidence type="ECO:0000256" key="5">
    <source>
        <dbReference type="ARBA" id="ARBA00023026"/>
    </source>
</evidence>
<dbReference type="GO" id="GO:0005509">
    <property type="term" value="F:calcium ion binding"/>
    <property type="evidence" value="ECO:0007669"/>
    <property type="project" value="InterPro"/>
</dbReference>
<feature type="domain" description="Bacterial Ig-like" evidence="8">
    <location>
        <begin position="1647"/>
        <end position="1727"/>
    </location>
</feature>
<reference evidence="9 10" key="1">
    <citation type="submission" date="2019-01" db="EMBL/GenBank/DDBJ databases">
        <authorList>
            <person name="Chen W.-M."/>
        </authorList>
    </citation>
    <scope>NUCLEOTIDE SEQUENCE [LARGE SCALE GENOMIC DNA]</scope>
    <source>
        <strain evidence="9 10">TER-1</strain>
    </source>
</reference>
<dbReference type="PROSITE" id="PS00330">
    <property type="entry name" value="HEMOLYSIN_CALCIUM"/>
    <property type="match status" value="1"/>
</dbReference>
<dbReference type="Gene3D" id="2.60.40.10">
    <property type="entry name" value="Immunoglobulins"/>
    <property type="match status" value="3"/>
</dbReference>
<dbReference type="InterPro" id="IPR011049">
    <property type="entry name" value="Serralysin-like_metalloprot_C"/>
</dbReference>
<dbReference type="InterPro" id="IPR013517">
    <property type="entry name" value="FG-GAP"/>
</dbReference>
<dbReference type="Gene3D" id="2.150.10.10">
    <property type="entry name" value="Serralysin-like metalloprotease, C-terminal"/>
    <property type="match status" value="2"/>
</dbReference>
<dbReference type="SUPFAM" id="SSF69318">
    <property type="entry name" value="Integrin alpha N-terminal domain"/>
    <property type="match status" value="3"/>
</dbReference>
<dbReference type="InterPro" id="IPR003995">
    <property type="entry name" value="RTX_toxin_determinant-A"/>
</dbReference>
<dbReference type="OrthoDB" id="8481600at2"/>
<dbReference type="Proteomes" id="UP000286997">
    <property type="component" value="Unassembled WGS sequence"/>
</dbReference>
<keyword evidence="5" id="KW-0843">Virulence</keyword>
<evidence type="ECO:0000313" key="9">
    <source>
        <dbReference type="EMBL" id="RVU18718.1"/>
    </source>
</evidence>
<comment type="caution">
    <text evidence="9">The sequence shown here is derived from an EMBL/GenBank/DDBJ whole genome shotgun (WGS) entry which is preliminary data.</text>
</comment>
<keyword evidence="6" id="KW-0472">Membrane</keyword>
<dbReference type="PRINTS" id="PR01488">
    <property type="entry name" value="RTXTOXINA"/>
</dbReference>
<protein>
    <recommendedName>
        <fullName evidence="8">Bacterial Ig-like domain-containing protein</fullName>
    </recommendedName>
</protein>
<organism evidence="9 10">
    <name type="scientific">Methylobacterium oryzihabitans</name>
    <dbReference type="NCBI Taxonomy" id="2499852"/>
    <lineage>
        <taxon>Bacteria</taxon>
        <taxon>Pseudomonadati</taxon>
        <taxon>Pseudomonadota</taxon>
        <taxon>Alphaproteobacteria</taxon>
        <taxon>Hyphomicrobiales</taxon>
        <taxon>Methylobacteriaceae</taxon>
        <taxon>Methylobacterium</taxon>
    </lineage>
</organism>
<evidence type="ECO:0000256" key="1">
    <source>
        <dbReference type="ARBA" id="ARBA00004370"/>
    </source>
</evidence>
<dbReference type="InterPro" id="IPR018511">
    <property type="entry name" value="Hemolysin-typ_Ca-bd_CS"/>
</dbReference>
<dbReference type="PANTHER" id="PTHR46580">
    <property type="entry name" value="SENSOR KINASE-RELATED"/>
    <property type="match status" value="1"/>
</dbReference>
<dbReference type="GO" id="GO:0016020">
    <property type="term" value="C:membrane"/>
    <property type="evidence" value="ECO:0007669"/>
    <property type="project" value="UniProtKB-SubCell"/>
</dbReference>
<dbReference type="Gene3D" id="2.30.30.100">
    <property type="match status" value="18"/>
</dbReference>